<sequence length="306" mass="32135">MTKGVYGALWLTAALAISGCASKDGIRVPGPAETVTSDKAFALPPPGGPSIVNVVQHSYNNAVQQDIYLFTSAATSGQNDLQVTFFGPVGLDYDNRKGLGYASIRDSTVDRDMRRALPGVAMVRSGIYVQNNYGPFGYATGKSAQGDTCLYAWQQVRSSDNARGAFQNRGTVQVRLRLCDTHATAEQLLRVMYGYTITGTFPAPGWNPYDSAPPVDPTLGRTGNPIYPVVSPTSAGQLPAAFQLPATSPGIAPQSPRSVEPRAAPRPVAQQQPPAPAPRGPVVPSPIGDDKSSTTAAPAVIVPAPN</sequence>
<feature type="region of interest" description="Disordered" evidence="1">
    <location>
        <begin position="245"/>
        <end position="306"/>
    </location>
</feature>
<protein>
    <submittedName>
        <fullName evidence="2">Cellulose biosynthesis protein BcsN</fullName>
    </submittedName>
</protein>
<dbReference type="PROSITE" id="PS51257">
    <property type="entry name" value="PROKAR_LIPOPROTEIN"/>
    <property type="match status" value="1"/>
</dbReference>
<accession>A0ABY8IH20</accession>
<dbReference type="Proteomes" id="UP000318939">
    <property type="component" value="Chromosome"/>
</dbReference>
<name>A0ABY8IH20_9HYPH</name>
<feature type="compositionally biased region" description="Pro residues" evidence="1">
    <location>
        <begin position="273"/>
        <end position="284"/>
    </location>
</feature>
<keyword evidence="3" id="KW-1185">Reference proteome</keyword>
<gene>
    <name evidence="2" type="primary">bcsN</name>
    <name evidence="2" type="ORF">PR018_17605</name>
</gene>
<dbReference type="RefSeq" id="WP_161990928.1">
    <property type="nucleotide sequence ID" value="NZ_CP117267.1"/>
</dbReference>
<feature type="compositionally biased region" description="Low complexity" evidence="1">
    <location>
        <begin position="296"/>
        <end position="306"/>
    </location>
</feature>
<evidence type="ECO:0000313" key="3">
    <source>
        <dbReference type="Proteomes" id="UP000318939"/>
    </source>
</evidence>
<dbReference type="Pfam" id="PF17038">
    <property type="entry name" value="CBP_BcsN"/>
    <property type="match status" value="1"/>
</dbReference>
<proteinExistence type="predicted"/>
<feature type="compositionally biased region" description="Low complexity" evidence="1">
    <location>
        <begin position="255"/>
        <end position="272"/>
    </location>
</feature>
<reference evidence="2" key="2">
    <citation type="journal article" date="2023" name="MicrobiologyOpen">
        <title>Genomics of the tumorigenes clade of the family Rhizobiaceae and description of Rhizobium rhododendri sp. nov.</title>
        <authorList>
            <person name="Kuzmanovic N."/>
            <person name="diCenzo G.C."/>
            <person name="Bunk B."/>
            <person name="Sproeer C."/>
            <person name="Fruehling A."/>
            <person name="Neumann-Schaal M."/>
            <person name="Overmann J."/>
            <person name="Smalla K."/>
        </authorList>
    </citation>
    <scope>NUCLEOTIDE SEQUENCE</scope>
    <source>
        <strain evidence="2">Rho-6.2</strain>
    </source>
</reference>
<evidence type="ECO:0000256" key="1">
    <source>
        <dbReference type="SAM" id="MobiDB-lite"/>
    </source>
</evidence>
<organism evidence="2 3">
    <name type="scientific">Rhizobium rhododendri</name>
    <dbReference type="NCBI Taxonomy" id="2506430"/>
    <lineage>
        <taxon>Bacteria</taxon>
        <taxon>Pseudomonadati</taxon>
        <taxon>Pseudomonadota</taxon>
        <taxon>Alphaproteobacteria</taxon>
        <taxon>Hyphomicrobiales</taxon>
        <taxon>Rhizobiaceae</taxon>
        <taxon>Rhizobium/Agrobacterium group</taxon>
        <taxon>Rhizobium</taxon>
    </lineage>
</organism>
<evidence type="ECO:0000313" key="2">
    <source>
        <dbReference type="EMBL" id="WFS22905.1"/>
    </source>
</evidence>
<reference evidence="2" key="1">
    <citation type="journal article" date="2019" name="Phytopathology">
        <title>A Novel Group of Rhizobium tumorigenes-Like Agrobacteria Associated with Crown Gall Disease of Rhododendron and Blueberry.</title>
        <authorList>
            <person name="Kuzmanovic N."/>
            <person name="Behrens P."/>
            <person name="Idczak E."/>
            <person name="Wagner S."/>
            <person name="Gotz M."/>
            <person name="Sproer C."/>
            <person name="Bunk B."/>
            <person name="Overmann J."/>
            <person name="Smalla K."/>
        </authorList>
    </citation>
    <scope>NUCLEOTIDE SEQUENCE</scope>
    <source>
        <strain evidence="2">Rho-6.2</strain>
    </source>
</reference>
<dbReference type="InterPro" id="IPR031482">
    <property type="entry name" value="CBP_BcsN"/>
</dbReference>
<dbReference type="EMBL" id="CP117267">
    <property type="protein sequence ID" value="WFS22905.1"/>
    <property type="molecule type" value="Genomic_DNA"/>
</dbReference>